<gene>
    <name evidence="3" type="ORF">P0Y53_03960</name>
</gene>
<dbReference type="Proteomes" id="UP001220610">
    <property type="component" value="Chromosome"/>
</dbReference>
<dbReference type="InterPro" id="IPR045175">
    <property type="entry name" value="M28_fam"/>
</dbReference>
<evidence type="ECO:0000259" key="2">
    <source>
        <dbReference type="Pfam" id="PF04389"/>
    </source>
</evidence>
<dbReference type="AlphaFoldDB" id="A0AAJ5WW36"/>
<dbReference type="InterPro" id="IPR007484">
    <property type="entry name" value="Peptidase_M28"/>
</dbReference>
<evidence type="ECO:0000256" key="1">
    <source>
        <dbReference type="SAM" id="SignalP"/>
    </source>
</evidence>
<dbReference type="Pfam" id="PF04389">
    <property type="entry name" value="Peptidase_M28"/>
    <property type="match status" value="1"/>
</dbReference>
<feature type="domain" description="Peptidase M28" evidence="2">
    <location>
        <begin position="110"/>
        <end position="308"/>
    </location>
</feature>
<feature type="chain" id="PRO_5042606902" evidence="1">
    <location>
        <begin position="28"/>
        <end position="319"/>
    </location>
</feature>
<name>A0AAJ5WW36_9BACT</name>
<dbReference type="SUPFAM" id="SSF53187">
    <property type="entry name" value="Zn-dependent exopeptidases"/>
    <property type="match status" value="1"/>
</dbReference>
<evidence type="ECO:0000313" key="4">
    <source>
        <dbReference type="Proteomes" id="UP001220610"/>
    </source>
</evidence>
<proteinExistence type="predicted"/>
<dbReference type="PANTHER" id="PTHR12147:SF26">
    <property type="entry name" value="PEPTIDASE M28 DOMAIN-CONTAINING PROTEIN"/>
    <property type="match status" value="1"/>
</dbReference>
<reference evidence="3" key="1">
    <citation type="submission" date="2023-03" db="EMBL/GenBank/DDBJ databases">
        <title>Andean soil-derived lignocellulolytic bacterial consortium as a source of novel taxa and putative plastic-active enzymes.</title>
        <authorList>
            <person name="Diaz-Garcia L."/>
            <person name="Chuvochina M."/>
            <person name="Feuerriegel G."/>
            <person name="Bunk B."/>
            <person name="Sproer C."/>
            <person name="Streit W.R."/>
            <person name="Rodriguez L.M."/>
            <person name="Overmann J."/>
            <person name="Jimenez D.J."/>
        </authorList>
    </citation>
    <scope>NUCLEOTIDE SEQUENCE</scope>
    <source>
        <strain evidence="3">MAG 7</strain>
    </source>
</reference>
<dbReference type="PANTHER" id="PTHR12147">
    <property type="entry name" value="METALLOPEPTIDASE M28 FAMILY MEMBER"/>
    <property type="match status" value="1"/>
</dbReference>
<accession>A0AAJ5WW36</accession>
<feature type="signal peptide" evidence="1">
    <location>
        <begin position="1"/>
        <end position="27"/>
    </location>
</feature>
<dbReference type="GO" id="GO:0006508">
    <property type="term" value="P:proteolysis"/>
    <property type="evidence" value="ECO:0007669"/>
    <property type="project" value="InterPro"/>
</dbReference>
<dbReference type="Gene3D" id="3.40.630.10">
    <property type="entry name" value="Zn peptidases"/>
    <property type="match status" value="1"/>
</dbReference>
<dbReference type="GO" id="GO:0008235">
    <property type="term" value="F:metalloexopeptidase activity"/>
    <property type="evidence" value="ECO:0007669"/>
    <property type="project" value="InterPro"/>
</dbReference>
<dbReference type="EMBL" id="CP119311">
    <property type="protein sequence ID" value="WEK36647.1"/>
    <property type="molecule type" value="Genomic_DNA"/>
</dbReference>
<sequence>MNRNLTAPKIGFLIPLLLLFVCCKSRAGQQQQPATITAGSIATIRLDSITLISDLAFLSAPALEGRDAGSTGNSTARTYIAQRFDSLQLEKPGNIRFQSFEWNADKKVVNVLGMIKGSSFPDQYYVVSAHYDHVGMHGGKIYPGADDNASGTAALLAMAAWFKQHPPQHTLLFASFDGEEKGLVGSRNFVKDPPIPMEQVRLNINMDMVSRNDSNQIYACGSHHYPFLKPFIDSLRKLSTVNLLAGHDGGQGGQQDWTGQSDHFPFHQQHIPFLYFGVEDHPDYHQPTDTFDKIDPGFYYRVCNMIAEAILLLDRQEKW</sequence>
<protein>
    <submittedName>
        <fullName evidence="3">M28 family peptidase</fullName>
    </submittedName>
</protein>
<evidence type="ECO:0000313" key="3">
    <source>
        <dbReference type="EMBL" id="WEK36647.1"/>
    </source>
</evidence>
<organism evidence="3 4">
    <name type="scientific">Candidatus Pseudobacter hemicellulosilyticus</name>
    <dbReference type="NCBI Taxonomy" id="3121375"/>
    <lineage>
        <taxon>Bacteria</taxon>
        <taxon>Pseudomonadati</taxon>
        <taxon>Bacteroidota</taxon>
        <taxon>Chitinophagia</taxon>
        <taxon>Chitinophagales</taxon>
        <taxon>Chitinophagaceae</taxon>
        <taxon>Pseudobacter</taxon>
    </lineage>
</organism>
<keyword evidence="1" id="KW-0732">Signal</keyword>